<gene>
    <name evidence="5" type="ORF">GQ602_004222</name>
</gene>
<name>A0A8H4VDL7_9HYPO</name>
<reference evidence="5 6" key="1">
    <citation type="journal article" date="2020" name="G3 (Bethesda)">
        <title>Genetic Underpinnings of Host Manipulation by Ophiocordyceps as Revealed by Comparative Transcriptomics.</title>
        <authorList>
            <person name="Will I."/>
            <person name="Das B."/>
            <person name="Trinh T."/>
            <person name="Brachmann A."/>
            <person name="Ohm R.A."/>
            <person name="de Bekker C."/>
        </authorList>
    </citation>
    <scope>NUCLEOTIDE SEQUENCE [LARGE SCALE GENOMIC DNA]</scope>
    <source>
        <strain evidence="5 6">EC05</strain>
    </source>
</reference>
<dbReference type="Pfam" id="PF00891">
    <property type="entry name" value="Methyltransf_2"/>
    <property type="match status" value="1"/>
</dbReference>
<comment type="caution">
    <text evidence="5">The sequence shown here is derived from an EMBL/GenBank/DDBJ whole genome shotgun (WGS) entry which is preliminary data.</text>
</comment>
<dbReference type="SUPFAM" id="SSF46785">
    <property type="entry name" value="Winged helix' DNA-binding domain"/>
    <property type="match status" value="1"/>
</dbReference>
<organism evidence="5 6">
    <name type="scientific">Ophiocordyceps camponoti-floridani</name>
    <dbReference type="NCBI Taxonomy" id="2030778"/>
    <lineage>
        <taxon>Eukaryota</taxon>
        <taxon>Fungi</taxon>
        <taxon>Dikarya</taxon>
        <taxon>Ascomycota</taxon>
        <taxon>Pezizomycotina</taxon>
        <taxon>Sordariomycetes</taxon>
        <taxon>Hypocreomycetidae</taxon>
        <taxon>Hypocreales</taxon>
        <taxon>Ophiocordycipitaceae</taxon>
        <taxon>Ophiocordyceps</taxon>
    </lineage>
</organism>
<evidence type="ECO:0000256" key="3">
    <source>
        <dbReference type="ARBA" id="ARBA00022691"/>
    </source>
</evidence>
<dbReference type="EMBL" id="JAACLJ010000004">
    <property type="protein sequence ID" value="KAF4587529.1"/>
    <property type="molecule type" value="Genomic_DNA"/>
</dbReference>
<evidence type="ECO:0000256" key="1">
    <source>
        <dbReference type="ARBA" id="ARBA00022603"/>
    </source>
</evidence>
<accession>A0A8H4VDL7</accession>
<keyword evidence="1" id="KW-0489">Methyltransferase</keyword>
<evidence type="ECO:0000259" key="4">
    <source>
        <dbReference type="Pfam" id="PF00891"/>
    </source>
</evidence>
<dbReference type="GO" id="GO:0032259">
    <property type="term" value="P:methylation"/>
    <property type="evidence" value="ECO:0007669"/>
    <property type="project" value="UniProtKB-KW"/>
</dbReference>
<proteinExistence type="predicted"/>
<keyword evidence="3" id="KW-0949">S-adenosyl-L-methionine</keyword>
<evidence type="ECO:0000313" key="6">
    <source>
        <dbReference type="Proteomes" id="UP000562929"/>
    </source>
</evidence>
<dbReference type="PANTHER" id="PTHR43712">
    <property type="entry name" value="PUTATIVE (AFU_ORTHOLOGUE AFUA_4G14580)-RELATED"/>
    <property type="match status" value="1"/>
</dbReference>
<dbReference type="InterPro" id="IPR036388">
    <property type="entry name" value="WH-like_DNA-bd_sf"/>
</dbReference>
<evidence type="ECO:0000313" key="5">
    <source>
        <dbReference type="EMBL" id="KAF4587529.1"/>
    </source>
</evidence>
<evidence type="ECO:0000256" key="2">
    <source>
        <dbReference type="ARBA" id="ARBA00022679"/>
    </source>
</evidence>
<dbReference type="Proteomes" id="UP000562929">
    <property type="component" value="Unassembled WGS sequence"/>
</dbReference>
<sequence>MTTISSKAEVEEAVQELVEAAKSYSEDAGPAGHAVRAEILAQTRKLTKTLLTPEMMPFYHGLNMSEIVNIYAFMKLQVLQAIPEQASISLGKLSQKTGVQESLLERMARSLVMSGFIEQTRRGGGEYRHSKFSRAYCLESLSQGHLFLVIYNFVLEPFINFDAYLRKRDQLQHAREPEDSHNSPYSFCQGQFGTDPWIIMSQDPERVRSFQMSMAVNKKAVPAVGAYDFDCLRNTAEEAAAGRVQLVDVGGGQGNVLGEIISAHSDALRPETCVLEDRPDVIEISKTNKALPDTAQRVPHDFFKEQPVKGAKAYFLRQIIHDWSDTTSVKILSHLAAAMAPDSRVLIFETVLPPQLGEANIPAVVIDHAVMAIGGKERTEQAFSAILNEAGLELVRVWRALGNPTAGACVESKLRGQSA</sequence>
<dbReference type="Gene3D" id="1.10.10.10">
    <property type="entry name" value="Winged helix-like DNA-binding domain superfamily/Winged helix DNA-binding domain"/>
    <property type="match status" value="1"/>
</dbReference>
<dbReference type="InterPro" id="IPR036390">
    <property type="entry name" value="WH_DNA-bd_sf"/>
</dbReference>
<dbReference type="GO" id="GO:0008171">
    <property type="term" value="F:O-methyltransferase activity"/>
    <property type="evidence" value="ECO:0007669"/>
    <property type="project" value="InterPro"/>
</dbReference>
<dbReference type="SUPFAM" id="SSF53335">
    <property type="entry name" value="S-adenosyl-L-methionine-dependent methyltransferases"/>
    <property type="match status" value="1"/>
</dbReference>
<dbReference type="AlphaFoldDB" id="A0A8H4VDL7"/>
<keyword evidence="2" id="KW-0808">Transferase</keyword>
<feature type="domain" description="O-methyltransferase C-terminal" evidence="4">
    <location>
        <begin position="191"/>
        <end position="392"/>
    </location>
</feature>
<dbReference type="PROSITE" id="PS51683">
    <property type="entry name" value="SAM_OMT_II"/>
    <property type="match status" value="1"/>
</dbReference>
<dbReference type="InterPro" id="IPR029063">
    <property type="entry name" value="SAM-dependent_MTases_sf"/>
</dbReference>
<keyword evidence="6" id="KW-1185">Reference proteome</keyword>
<dbReference type="InterPro" id="IPR016461">
    <property type="entry name" value="COMT-like"/>
</dbReference>
<dbReference type="OrthoDB" id="1535081at2759"/>
<dbReference type="InterPro" id="IPR001077">
    <property type="entry name" value="COMT_C"/>
</dbReference>
<dbReference type="Gene3D" id="3.40.50.150">
    <property type="entry name" value="Vaccinia Virus protein VP39"/>
    <property type="match status" value="1"/>
</dbReference>
<protein>
    <recommendedName>
        <fullName evidence="4">O-methyltransferase C-terminal domain-containing protein</fullName>
    </recommendedName>
</protein>
<dbReference type="PANTHER" id="PTHR43712:SF1">
    <property type="entry name" value="HYPOTHETICAL O-METHYLTRANSFERASE (EUROFUNG)-RELATED"/>
    <property type="match status" value="1"/>
</dbReference>